<dbReference type="Proteomes" id="UP000250140">
    <property type="component" value="Unassembled WGS sequence"/>
</dbReference>
<dbReference type="OrthoDB" id="5230873at2759"/>
<sequence>MLVNSPLVGLLLLAASVLASASPLLARAASTDSFGLYAYGSGIGGLPVFYSDGYAYIGYGSPLNASSSANVTLTESPGDSTTWAASPNITTSSNATWSDKFFYVPSPQAPFHRVGFTSNSTSYQITSGFTFYGHFTFLVTSSGAWESLFYAKPTAYSGIWELMWNQTDEADSGVVPLTLKNSAPSTS</sequence>
<organism evidence="2 3">
    <name type="scientific">Glonium stellatum</name>
    <dbReference type="NCBI Taxonomy" id="574774"/>
    <lineage>
        <taxon>Eukaryota</taxon>
        <taxon>Fungi</taxon>
        <taxon>Dikarya</taxon>
        <taxon>Ascomycota</taxon>
        <taxon>Pezizomycotina</taxon>
        <taxon>Dothideomycetes</taxon>
        <taxon>Pleosporomycetidae</taxon>
        <taxon>Gloniales</taxon>
        <taxon>Gloniaceae</taxon>
        <taxon>Glonium</taxon>
    </lineage>
</organism>
<protein>
    <submittedName>
        <fullName evidence="2">Uncharacterized protein</fullName>
    </submittedName>
</protein>
<accession>A0A8E2ETQ4</accession>
<dbReference type="AlphaFoldDB" id="A0A8E2ETQ4"/>
<reference evidence="2 3" key="1">
    <citation type="journal article" date="2016" name="Nat. Commun.">
        <title>Ectomycorrhizal ecology is imprinted in the genome of the dominant symbiotic fungus Cenococcum geophilum.</title>
        <authorList>
            <consortium name="DOE Joint Genome Institute"/>
            <person name="Peter M."/>
            <person name="Kohler A."/>
            <person name="Ohm R.A."/>
            <person name="Kuo A."/>
            <person name="Krutzmann J."/>
            <person name="Morin E."/>
            <person name="Arend M."/>
            <person name="Barry K.W."/>
            <person name="Binder M."/>
            <person name="Choi C."/>
            <person name="Clum A."/>
            <person name="Copeland A."/>
            <person name="Grisel N."/>
            <person name="Haridas S."/>
            <person name="Kipfer T."/>
            <person name="LaButti K."/>
            <person name="Lindquist E."/>
            <person name="Lipzen A."/>
            <person name="Maire R."/>
            <person name="Meier B."/>
            <person name="Mihaltcheva S."/>
            <person name="Molinier V."/>
            <person name="Murat C."/>
            <person name="Poggeler S."/>
            <person name="Quandt C.A."/>
            <person name="Sperisen C."/>
            <person name="Tritt A."/>
            <person name="Tisserant E."/>
            <person name="Crous P.W."/>
            <person name="Henrissat B."/>
            <person name="Nehls U."/>
            <person name="Egli S."/>
            <person name="Spatafora J.W."/>
            <person name="Grigoriev I.V."/>
            <person name="Martin F.M."/>
        </authorList>
    </citation>
    <scope>NUCLEOTIDE SEQUENCE [LARGE SCALE GENOMIC DNA]</scope>
    <source>
        <strain evidence="2 3">CBS 207.34</strain>
    </source>
</reference>
<keyword evidence="1" id="KW-0732">Signal</keyword>
<proteinExistence type="predicted"/>
<name>A0A8E2ETQ4_9PEZI</name>
<feature type="signal peptide" evidence="1">
    <location>
        <begin position="1"/>
        <end position="21"/>
    </location>
</feature>
<dbReference type="EMBL" id="KV750581">
    <property type="protein sequence ID" value="OCL04183.1"/>
    <property type="molecule type" value="Genomic_DNA"/>
</dbReference>
<evidence type="ECO:0000256" key="1">
    <source>
        <dbReference type="SAM" id="SignalP"/>
    </source>
</evidence>
<evidence type="ECO:0000313" key="3">
    <source>
        <dbReference type="Proteomes" id="UP000250140"/>
    </source>
</evidence>
<gene>
    <name evidence="2" type="ORF">AOQ84DRAFT_391733</name>
</gene>
<keyword evidence="3" id="KW-1185">Reference proteome</keyword>
<evidence type="ECO:0000313" key="2">
    <source>
        <dbReference type="EMBL" id="OCL04183.1"/>
    </source>
</evidence>
<feature type="chain" id="PRO_5034185737" evidence="1">
    <location>
        <begin position="22"/>
        <end position="187"/>
    </location>
</feature>